<keyword evidence="3 5" id="KW-0378">Hydrolase</keyword>
<evidence type="ECO:0000313" key="10">
    <source>
        <dbReference type="Proteomes" id="UP000787472"/>
    </source>
</evidence>
<proteinExistence type="inferred from homology"/>
<dbReference type="Pfam" id="PF00595">
    <property type="entry name" value="PDZ"/>
    <property type="match status" value="1"/>
</dbReference>
<evidence type="ECO:0000259" key="8">
    <source>
        <dbReference type="PROSITE" id="PS50106"/>
    </source>
</evidence>
<dbReference type="GO" id="GO:0006508">
    <property type="term" value="P:proteolysis"/>
    <property type="evidence" value="ECO:0007669"/>
    <property type="project" value="UniProtKB-KW"/>
</dbReference>
<dbReference type="Gene3D" id="3.90.226.10">
    <property type="entry name" value="2-enoyl-CoA Hydratase, Chain A, domain 1"/>
    <property type="match status" value="1"/>
</dbReference>
<dbReference type="Pfam" id="PF03572">
    <property type="entry name" value="Peptidase_S41"/>
    <property type="match status" value="1"/>
</dbReference>
<dbReference type="PANTHER" id="PTHR32060:SF22">
    <property type="entry name" value="CARBOXYL-TERMINAL-PROCESSING PEPTIDASE 3, CHLOROPLASTIC"/>
    <property type="match status" value="1"/>
</dbReference>
<dbReference type="SUPFAM" id="SSF52096">
    <property type="entry name" value="ClpP/crotonase"/>
    <property type="match status" value="1"/>
</dbReference>
<dbReference type="SMART" id="SM00228">
    <property type="entry name" value="PDZ"/>
    <property type="match status" value="1"/>
</dbReference>
<evidence type="ECO:0000256" key="7">
    <source>
        <dbReference type="SAM" id="SignalP"/>
    </source>
</evidence>
<feature type="chain" id="PRO_5038724940" evidence="7">
    <location>
        <begin position="29"/>
        <end position="707"/>
    </location>
</feature>
<evidence type="ECO:0000256" key="5">
    <source>
        <dbReference type="RuleBase" id="RU004404"/>
    </source>
</evidence>
<dbReference type="InterPro" id="IPR020992">
    <property type="entry name" value="Tail_Prtase_C"/>
</dbReference>
<dbReference type="PANTHER" id="PTHR32060">
    <property type="entry name" value="TAIL-SPECIFIC PROTEASE"/>
    <property type="match status" value="1"/>
</dbReference>
<dbReference type="InterPro" id="IPR005151">
    <property type="entry name" value="Tail-specific_protease"/>
</dbReference>
<keyword evidence="7" id="KW-0732">Signal</keyword>
<dbReference type="FunFam" id="3.90.226.10:FF:000090">
    <property type="entry name" value="Tail-specific protease"/>
    <property type="match status" value="1"/>
</dbReference>
<comment type="caution">
    <text evidence="9">The sequence shown here is derived from an EMBL/GenBank/DDBJ whole genome shotgun (WGS) entry which is preliminary data.</text>
</comment>
<dbReference type="NCBIfam" id="TIGR00225">
    <property type="entry name" value="prc"/>
    <property type="match status" value="1"/>
</dbReference>
<reference evidence="9" key="1">
    <citation type="submission" date="2020-03" db="EMBL/GenBank/DDBJ databases">
        <authorList>
            <person name="Guo F."/>
        </authorList>
    </citation>
    <scope>NUCLEOTIDE SEQUENCE</scope>
    <source>
        <strain evidence="9">JCM 30134</strain>
    </source>
</reference>
<feature type="compositionally biased region" description="Basic and acidic residues" evidence="6">
    <location>
        <begin position="652"/>
        <end position="670"/>
    </location>
</feature>
<feature type="signal peptide" evidence="7">
    <location>
        <begin position="1"/>
        <end position="28"/>
    </location>
</feature>
<dbReference type="InterPro" id="IPR004447">
    <property type="entry name" value="Peptidase_S41A"/>
</dbReference>
<dbReference type="InterPro" id="IPR040573">
    <property type="entry name" value="TSP_N"/>
</dbReference>
<accession>A0A9E5MLS3</accession>
<dbReference type="CDD" id="cd06782">
    <property type="entry name" value="cpPDZ_CPP-like"/>
    <property type="match status" value="1"/>
</dbReference>
<evidence type="ECO:0000256" key="6">
    <source>
        <dbReference type="SAM" id="MobiDB-lite"/>
    </source>
</evidence>
<evidence type="ECO:0000313" key="9">
    <source>
        <dbReference type="EMBL" id="NHO65348.1"/>
    </source>
</evidence>
<dbReference type="GO" id="GO:0030288">
    <property type="term" value="C:outer membrane-bounded periplasmic space"/>
    <property type="evidence" value="ECO:0007669"/>
    <property type="project" value="TreeGrafter"/>
</dbReference>
<dbReference type="Pfam" id="PF11818">
    <property type="entry name" value="DUF3340"/>
    <property type="match status" value="1"/>
</dbReference>
<keyword evidence="2 5" id="KW-0645">Protease</keyword>
<dbReference type="GO" id="GO:0004175">
    <property type="term" value="F:endopeptidase activity"/>
    <property type="evidence" value="ECO:0007669"/>
    <property type="project" value="TreeGrafter"/>
</dbReference>
<dbReference type="GO" id="GO:0007165">
    <property type="term" value="P:signal transduction"/>
    <property type="evidence" value="ECO:0007669"/>
    <property type="project" value="TreeGrafter"/>
</dbReference>
<dbReference type="InterPro" id="IPR001478">
    <property type="entry name" value="PDZ"/>
</dbReference>
<dbReference type="InterPro" id="IPR029045">
    <property type="entry name" value="ClpP/crotonase-like_dom_sf"/>
</dbReference>
<feature type="domain" description="PDZ" evidence="8">
    <location>
        <begin position="241"/>
        <end position="318"/>
    </location>
</feature>
<dbReference type="AlphaFoldDB" id="A0A9E5MLS3"/>
<feature type="compositionally biased region" description="Basic and acidic residues" evidence="6">
    <location>
        <begin position="608"/>
        <end position="643"/>
    </location>
</feature>
<gene>
    <name evidence="9" type="ORF">G8770_07315</name>
</gene>
<keyword evidence="10" id="KW-1185">Reference proteome</keyword>
<dbReference type="Proteomes" id="UP000787472">
    <property type="component" value="Unassembled WGS sequence"/>
</dbReference>
<dbReference type="Gene3D" id="3.30.750.44">
    <property type="match status" value="1"/>
</dbReference>
<dbReference type="CDD" id="cd07560">
    <property type="entry name" value="Peptidase_S41_CPP"/>
    <property type="match status" value="1"/>
</dbReference>
<dbReference type="SUPFAM" id="SSF50156">
    <property type="entry name" value="PDZ domain-like"/>
    <property type="match status" value="1"/>
</dbReference>
<evidence type="ECO:0000256" key="4">
    <source>
        <dbReference type="ARBA" id="ARBA00022825"/>
    </source>
</evidence>
<comment type="similarity">
    <text evidence="1 5">Belongs to the peptidase S41A family.</text>
</comment>
<dbReference type="PROSITE" id="PS50106">
    <property type="entry name" value="PDZ"/>
    <property type="match status" value="1"/>
</dbReference>
<feature type="region of interest" description="Disordered" evidence="6">
    <location>
        <begin position="608"/>
        <end position="678"/>
    </location>
</feature>
<dbReference type="SMART" id="SM00245">
    <property type="entry name" value="TSPc"/>
    <property type="match status" value="1"/>
</dbReference>
<dbReference type="Gene3D" id="2.30.42.10">
    <property type="match status" value="1"/>
</dbReference>
<dbReference type="GO" id="GO:0008236">
    <property type="term" value="F:serine-type peptidase activity"/>
    <property type="evidence" value="ECO:0007669"/>
    <property type="project" value="UniProtKB-KW"/>
</dbReference>
<evidence type="ECO:0000256" key="1">
    <source>
        <dbReference type="ARBA" id="ARBA00009179"/>
    </source>
</evidence>
<evidence type="ECO:0000256" key="2">
    <source>
        <dbReference type="ARBA" id="ARBA00022670"/>
    </source>
</evidence>
<dbReference type="EMBL" id="JAAONZ010000004">
    <property type="protein sequence ID" value="NHO65348.1"/>
    <property type="molecule type" value="Genomic_DNA"/>
</dbReference>
<keyword evidence="4 5" id="KW-0720">Serine protease</keyword>
<protein>
    <submittedName>
        <fullName evidence="9">Carboxy terminal-processing peptidase</fullName>
    </submittedName>
</protein>
<dbReference type="Pfam" id="PF17804">
    <property type="entry name" value="TSP_NTD"/>
    <property type="match status" value="1"/>
</dbReference>
<organism evidence="9 10">
    <name type="scientific">Pseudomaricurvus hydrocarbonicus</name>
    <dbReference type="NCBI Taxonomy" id="1470433"/>
    <lineage>
        <taxon>Bacteria</taxon>
        <taxon>Pseudomonadati</taxon>
        <taxon>Pseudomonadota</taxon>
        <taxon>Gammaproteobacteria</taxon>
        <taxon>Cellvibrionales</taxon>
        <taxon>Cellvibrionaceae</taxon>
        <taxon>Pseudomaricurvus</taxon>
    </lineage>
</organism>
<dbReference type="InterPro" id="IPR036034">
    <property type="entry name" value="PDZ_sf"/>
</dbReference>
<evidence type="ECO:0000256" key="3">
    <source>
        <dbReference type="ARBA" id="ARBA00022801"/>
    </source>
</evidence>
<name>A0A9E5MLS3_9GAMM</name>
<sequence length="707" mass="80519">MFMRKTCRRFLIPLITFGFLSLSTLSFSKDVEFHFTEEQSKTAVDIIDKLSTRHYRNQPFDDELSEAMLDKYISSLDPAKAFFLKTDIDKFHKKYATKLDDTMLKGDLDPGYDIFVKYFHRATDRLEWVISQLESPEGFNFDFTKQESIPISDDAQEWAKNEKEADDKWRKRIKASILSLKLADESTEKAKEVLLRRYKNQLTRLEQQDSADVFEALINALTLLYDPHTSYLSPRTLENFNISMSLSLEGIGAVLQSEDEYTKVVRLITGGPAAKQGELKPADKIIAVGQGDEGEMVDVVGWRLDEVVKLIRGGKNTIVRLKVMPSESSDDGARKVIRISRDEVKLEEQAAKKGIIELSDGDKVFKLGVINVPAFYLDFDAYRRRDPNYKSTTKDVYKLLKELEQEQVDGLIIDLRNNGGGSLQEATTLTDLFIDQGPVVQIRQTSQTISRNYRSRHKAVYRGPLLVLTNRLSASASEIFAGAIQDYKRGLIVGSQSFGKGTVQSLTPVYSGQLKITESKFYRVSGDSTQHRGVIPDVSFPFLVDSKEVGESSYDTALPWDQIHPVPHEAYYNIDAIIGEITRKHDIRKLQDPDFVYLNKQVKNLEESRSRQELSLNEQERIKEQEDMKARSLAIENERRTAKGLEPYASSKEWEKERDAKTAERIEQETSSKQLNTDDDALLSEAGYILIDMINLLNKGPEQVANF</sequence>